<dbReference type="PANTHER" id="PTHR12460:SF0">
    <property type="entry name" value="CID DOMAIN-CONTAINING PROTEIN-RELATED"/>
    <property type="match status" value="1"/>
</dbReference>
<feature type="compositionally biased region" description="Pro residues" evidence="1">
    <location>
        <begin position="330"/>
        <end position="346"/>
    </location>
</feature>
<sequence>MAYSPDAVRAKLSSLNETQDSIVANAQWIMFHRRHAPSTANIWLERLQASPPNKRLVLIYLANEVVQQSRARGKQDFLLAFEPLMGEATGVAYKGQSSDVQGKIRRVVEVWRQRNVFDGRILEGVERTLGEIDKSKSSKPGGKLGGSLFGASSNGAGGEGNGASVPAELQDVAKKQVEANKAGTAKQSALETAEKEYAKLTDPNAVLPTPPVHAARLSALMRNLASAQGAVEASINARRELLEGLEKLVATNHAKLSEDEKAAQETQSRREGIEAKKSEVEDGIMRGLSAPTSPTVGTPTSTGTADQNGTTVKDFAAASEPAAPEAEGFTPPPEGPEPESFTPPPANGEYQGTDTGIDAALYGGETSIEPDMANPTGAENLQEQPPNLEEPPPAFEPPPALSTGPPLPSSAENAANDFLNNLGASIPLQPQHSGNTRQASSEITAGNGDNNSADPRLKRRKMSHKASNEALDRDMFGEGAGGAGVDEDGRDCRPATTIDTVLIKKFDMTDTSGGSPHSISPIPHNNGVCGPPVGVVDISISLVAHESDDHKSFPFFNLPPELRNMIYGVSVKDTRVYRFCGIIAFKLVDSFQPSLQRVSKQFRHEYEQEVLKSAAISMPIWAYLPLDEQYWQNFSSLRALERLHLRIDYHHYSDPGFNLIHRKLRDYVRLFPSVKIVNLRIDLFVYQYDYLIDEEYITTENLFRLPPVDGGRVKVQFDLSLHSRLFKVLNPTKDSNGEANRISWDTPMVIFRALPSAGSYTYKGLDLEVESVGTFDKSSDLCRLVDEDQEGWKSMYRL</sequence>
<dbReference type="CDD" id="cd17003">
    <property type="entry name" value="CID_Rtt103"/>
    <property type="match status" value="1"/>
</dbReference>
<dbReference type="InterPro" id="IPR047883">
    <property type="entry name" value="Rtt103-like_CID"/>
</dbReference>
<dbReference type="VEuPathDB" id="FungiDB:BTJ68_12206"/>
<accession>A0A3M7IXQ4</accession>
<dbReference type="SMART" id="SM00582">
    <property type="entry name" value="RPR"/>
    <property type="match status" value="1"/>
</dbReference>
<dbReference type="GO" id="GO:0031124">
    <property type="term" value="P:mRNA 3'-end processing"/>
    <property type="evidence" value="ECO:0007669"/>
    <property type="project" value="InterPro"/>
</dbReference>
<comment type="caution">
    <text evidence="3">The sequence shown here is derived from an EMBL/GenBank/DDBJ whole genome shotgun (WGS) entry which is preliminary data.</text>
</comment>
<organism evidence="3 4">
    <name type="scientific">Hortaea werneckii</name>
    <name type="common">Black yeast</name>
    <name type="synonym">Cladosporium werneckii</name>
    <dbReference type="NCBI Taxonomy" id="91943"/>
    <lineage>
        <taxon>Eukaryota</taxon>
        <taxon>Fungi</taxon>
        <taxon>Dikarya</taxon>
        <taxon>Ascomycota</taxon>
        <taxon>Pezizomycotina</taxon>
        <taxon>Dothideomycetes</taxon>
        <taxon>Dothideomycetidae</taxon>
        <taxon>Mycosphaerellales</taxon>
        <taxon>Teratosphaeriaceae</taxon>
        <taxon>Hortaea</taxon>
    </lineage>
</organism>
<dbReference type="Proteomes" id="UP000281677">
    <property type="component" value="Unassembled WGS sequence"/>
</dbReference>
<gene>
    <name evidence="3" type="ORF">D0859_05583</name>
</gene>
<protein>
    <recommendedName>
        <fullName evidence="2">CID domain-containing protein</fullName>
    </recommendedName>
</protein>
<dbReference type="InterPro" id="IPR008942">
    <property type="entry name" value="ENTH_VHS"/>
</dbReference>
<dbReference type="SUPFAM" id="SSF48464">
    <property type="entry name" value="ENTH/VHS domain"/>
    <property type="match status" value="1"/>
</dbReference>
<feature type="compositionally biased region" description="Polar residues" evidence="1">
    <location>
        <begin position="418"/>
        <end position="453"/>
    </location>
</feature>
<dbReference type="Pfam" id="PF04818">
    <property type="entry name" value="CID"/>
    <property type="match status" value="1"/>
</dbReference>
<feature type="compositionally biased region" description="Pro residues" evidence="1">
    <location>
        <begin position="388"/>
        <end position="408"/>
    </location>
</feature>
<feature type="compositionally biased region" description="Low complexity" evidence="1">
    <location>
        <begin position="289"/>
        <end position="305"/>
    </location>
</feature>
<feature type="domain" description="CID" evidence="2">
    <location>
        <begin position="1"/>
        <end position="133"/>
    </location>
</feature>
<dbReference type="OrthoDB" id="10069473at2759"/>
<dbReference type="AlphaFoldDB" id="A0A3M7IXQ4"/>
<name>A0A3M7IXQ4_HORWE</name>
<feature type="compositionally biased region" description="Basic and acidic residues" evidence="1">
    <location>
        <begin position="256"/>
        <end position="284"/>
    </location>
</feature>
<dbReference type="GO" id="GO:0099122">
    <property type="term" value="F:RNA polymerase II C-terminal domain binding"/>
    <property type="evidence" value="ECO:0007669"/>
    <property type="project" value="InterPro"/>
</dbReference>
<dbReference type="InterPro" id="IPR006569">
    <property type="entry name" value="CID_dom"/>
</dbReference>
<reference evidence="3 4" key="1">
    <citation type="journal article" date="2018" name="BMC Genomics">
        <title>Genomic evidence for intraspecific hybridization in a clonal and extremely halotolerant yeast.</title>
        <authorList>
            <person name="Gostincar C."/>
            <person name="Stajich J.E."/>
            <person name="Zupancic J."/>
            <person name="Zalar P."/>
            <person name="Gunde-Cimerman N."/>
        </authorList>
    </citation>
    <scope>NUCLEOTIDE SEQUENCE [LARGE SCALE GENOMIC DNA]</scope>
    <source>
        <strain evidence="3 4">EXF-120</strain>
    </source>
</reference>
<evidence type="ECO:0000313" key="3">
    <source>
        <dbReference type="EMBL" id="RMZ30331.1"/>
    </source>
</evidence>
<dbReference type="PANTHER" id="PTHR12460">
    <property type="entry name" value="CYCLIN-DEPENDENT KINASE INHIBITOR-RELATED PROTEIN"/>
    <property type="match status" value="1"/>
</dbReference>
<evidence type="ECO:0000259" key="2">
    <source>
        <dbReference type="PROSITE" id="PS51391"/>
    </source>
</evidence>
<feature type="compositionally biased region" description="Low complexity" evidence="1">
    <location>
        <begin position="316"/>
        <end position="329"/>
    </location>
</feature>
<proteinExistence type="predicted"/>
<evidence type="ECO:0000256" key="1">
    <source>
        <dbReference type="SAM" id="MobiDB-lite"/>
    </source>
</evidence>
<feature type="region of interest" description="Disordered" evidence="1">
    <location>
        <begin position="256"/>
        <end position="467"/>
    </location>
</feature>
<dbReference type="PROSITE" id="PS51391">
    <property type="entry name" value="CID"/>
    <property type="match status" value="1"/>
</dbReference>
<dbReference type="EMBL" id="QWIT01000134">
    <property type="protein sequence ID" value="RMZ30331.1"/>
    <property type="molecule type" value="Genomic_DNA"/>
</dbReference>
<dbReference type="VEuPathDB" id="FungiDB:BTJ68_07075"/>
<feature type="region of interest" description="Disordered" evidence="1">
    <location>
        <begin position="133"/>
        <end position="164"/>
    </location>
</feature>
<evidence type="ECO:0000313" key="4">
    <source>
        <dbReference type="Proteomes" id="UP000281677"/>
    </source>
</evidence>
<dbReference type="Gene3D" id="1.25.40.90">
    <property type="match status" value="1"/>
</dbReference>